<dbReference type="Pfam" id="PF00583">
    <property type="entry name" value="Acetyltransf_1"/>
    <property type="match status" value="1"/>
</dbReference>
<name>A0A0S2F818_LYSAN</name>
<evidence type="ECO:0000256" key="8">
    <source>
        <dbReference type="ARBA" id="ARBA00048923"/>
    </source>
</evidence>
<dbReference type="EMBL" id="CP011129">
    <property type="protein sequence ID" value="ALN79690.1"/>
    <property type="molecule type" value="Genomic_DNA"/>
</dbReference>
<dbReference type="GO" id="GO:0047663">
    <property type="term" value="F:aminoglycoside 6'-N-acetyltransferase activity"/>
    <property type="evidence" value="ECO:0007669"/>
    <property type="project" value="UniProtKB-EC"/>
</dbReference>
<evidence type="ECO:0000313" key="12">
    <source>
        <dbReference type="Proteomes" id="UP000060787"/>
    </source>
</evidence>
<evidence type="ECO:0000256" key="7">
    <source>
        <dbReference type="ARBA" id="ARBA00029660"/>
    </source>
</evidence>
<dbReference type="NCBIfam" id="NF043067">
    <property type="entry name" value="AAC_6p_group_E"/>
    <property type="match status" value="1"/>
</dbReference>
<evidence type="ECO:0000256" key="6">
    <source>
        <dbReference type="ARBA" id="ARBA00023315"/>
    </source>
</evidence>
<evidence type="ECO:0000256" key="3">
    <source>
        <dbReference type="ARBA" id="ARBA00017677"/>
    </source>
</evidence>
<dbReference type="InterPro" id="IPR000182">
    <property type="entry name" value="GNAT_dom"/>
</dbReference>
<evidence type="ECO:0000256" key="1">
    <source>
        <dbReference type="ARBA" id="ARBA00011738"/>
    </source>
</evidence>
<dbReference type="STRING" id="84531.LA76x_1534"/>
<proteinExistence type="predicted"/>
<evidence type="ECO:0000256" key="2">
    <source>
        <dbReference type="ARBA" id="ARBA00012888"/>
    </source>
</evidence>
<dbReference type="PATRIC" id="fig|84531.8.peg.1563"/>
<dbReference type="InterPro" id="IPR024170">
    <property type="entry name" value="Aminoglycoside_N6-AcTrfrase"/>
</dbReference>
<keyword evidence="5 9" id="KW-0046">Antibiotic resistance</keyword>
<evidence type="ECO:0000256" key="9">
    <source>
        <dbReference type="PIRNR" id="PIRNR000452"/>
    </source>
</evidence>
<dbReference type="Proteomes" id="UP000060787">
    <property type="component" value="Chromosome"/>
</dbReference>
<dbReference type="GO" id="GO:0046677">
    <property type="term" value="P:response to antibiotic"/>
    <property type="evidence" value="ECO:0007669"/>
    <property type="project" value="UniProtKB-KW"/>
</dbReference>
<evidence type="ECO:0000256" key="4">
    <source>
        <dbReference type="ARBA" id="ARBA00022679"/>
    </source>
</evidence>
<comment type="function">
    <text evidence="9">Catalyzes the transfer of an acetyl group from acetyl-CoA to the 6'-amino group of aminoglycoside molecules conferring resistance to antibiotics containing the purpurosamine ring.</text>
</comment>
<feature type="domain" description="N-acetyltransferase" evidence="10">
    <location>
        <begin position="1"/>
        <end position="149"/>
    </location>
</feature>
<dbReference type="EC" id="2.3.1.82" evidence="2 9"/>
<evidence type="ECO:0000256" key="5">
    <source>
        <dbReference type="ARBA" id="ARBA00023251"/>
    </source>
</evidence>
<comment type="catalytic activity">
    <reaction evidence="8 9">
        <text>kanamycin B + acetyl-CoA = N(6')-acetylkanamycin B + CoA + H(+)</text>
        <dbReference type="Rhea" id="RHEA:16449"/>
        <dbReference type="ChEBI" id="CHEBI:15378"/>
        <dbReference type="ChEBI" id="CHEBI:57287"/>
        <dbReference type="ChEBI" id="CHEBI:57288"/>
        <dbReference type="ChEBI" id="CHEBI:58390"/>
        <dbReference type="ChEBI" id="CHEBI:58549"/>
        <dbReference type="EC" id="2.3.1.82"/>
    </reaction>
</comment>
<accession>A0A0S2F818</accession>
<dbReference type="CDD" id="cd04301">
    <property type="entry name" value="NAT_SF"/>
    <property type="match status" value="1"/>
</dbReference>
<dbReference type="InterPro" id="IPR050832">
    <property type="entry name" value="Bact_Acetyltransf"/>
</dbReference>
<dbReference type="KEGG" id="lab:LA76x_1534"/>
<reference evidence="11 12" key="1">
    <citation type="journal article" date="2015" name="BMC Genomics">
        <title>Comparative genomics and metabolic profiling of the genus Lysobacter.</title>
        <authorList>
            <person name="de Bruijn I."/>
            <person name="Cheng X."/>
            <person name="de Jager V."/>
            <person name="Exposito R.G."/>
            <person name="Watrous J."/>
            <person name="Patel N."/>
            <person name="Postma J."/>
            <person name="Dorrestein P.C."/>
            <person name="Kobayashi D."/>
            <person name="Raaijmakers J.M."/>
        </authorList>
    </citation>
    <scope>NUCLEOTIDE SEQUENCE [LARGE SCALE GENOMIC DNA]</scope>
    <source>
        <strain evidence="11 12">76</strain>
    </source>
</reference>
<dbReference type="Gene3D" id="3.40.630.30">
    <property type="match status" value="1"/>
</dbReference>
<evidence type="ECO:0000313" key="11">
    <source>
        <dbReference type="EMBL" id="ALN79690.1"/>
    </source>
</evidence>
<keyword evidence="4 9" id="KW-0808">Transferase</keyword>
<dbReference type="PANTHER" id="PTHR43877">
    <property type="entry name" value="AMINOALKYLPHOSPHONATE N-ACETYLTRANSFERASE-RELATED-RELATED"/>
    <property type="match status" value="1"/>
</dbReference>
<keyword evidence="6 9" id="KW-0012">Acyltransferase</keyword>
<dbReference type="PIRSF" id="PIRSF000452">
    <property type="entry name" value="6-N-acetyltransf"/>
    <property type="match status" value="1"/>
</dbReference>
<evidence type="ECO:0000259" key="10">
    <source>
        <dbReference type="PROSITE" id="PS51186"/>
    </source>
</evidence>
<organism evidence="11 12">
    <name type="scientific">Lysobacter antibioticus</name>
    <dbReference type="NCBI Taxonomy" id="84531"/>
    <lineage>
        <taxon>Bacteria</taxon>
        <taxon>Pseudomonadati</taxon>
        <taxon>Pseudomonadota</taxon>
        <taxon>Gammaproteobacteria</taxon>
        <taxon>Lysobacterales</taxon>
        <taxon>Lysobacteraceae</taxon>
        <taxon>Lysobacter</taxon>
    </lineage>
</organism>
<dbReference type="InterPro" id="IPR016181">
    <property type="entry name" value="Acyl_CoA_acyltransferase"/>
</dbReference>
<dbReference type="AlphaFoldDB" id="A0A0S2F818"/>
<keyword evidence="12" id="KW-1185">Reference proteome</keyword>
<protein>
    <recommendedName>
        <fullName evidence="3 9">Aminoglycoside N(6')-acetyltransferase type 1</fullName>
        <ecNumber evidence="2 9">2.3.1.82</ecNumber>
    </recommendedName>
    <alternativeName>
        <fullName evidence="7 9">Aminoglycoside resistance protein</fullName>
    </alternativeName>
</protein>
<comment type="subunit">
    <text evidence="1 9">Homodimer.</text>
</comment>
<gene>
    <name evidence="11" type="ORF">LA76x_1534</name>
</gene>
<dbReference type="PROSITE" id="PS51186">
    <property type="entry name" value="GNAT"/>
    <property type="match status" value="1"/>
</dbReference>
<dbReference type="SUPFAM" id="SSF55729">
    <property type="entry name" value="Acyl-CoA N-acyltransferases (Nat)"/>
    <property type="match status" value="1"/>
</dbReference>
<sequence length="149" mass="16307">MRAASAADVGAWSRLRQVLWPQADPAQHAGDIEQMLARPESAVVFLVVNADGDVCGFAEASLRNDYVNGTESSPVGFLEGWYVQAQWRGRGAGRALIVAVEQWTLQRGASELASDALLDNHASHRAHAACGFDETERVVYFRKRLREPG</sequence>